<dbReference type="OrthoDB" id="9785638at2"/>
<accession>A0A0R3LLB8</accession>
<dbReference type="Proteomes" id="UP000051913">
    <property type="component" value="Unassembled WGS sequence"/>
</dbReference>
<dbReference type="InterPro" id="IPR023214">
    <property type="entry name" value="HAD_sf"/>
</dbReference>
<evidence type="ECO:0000313" key="2">
    <source>
        <dbReference type="EMBL" id="KRR08561.1"/>
    </source>
</evidence>
<reference evidence="2 3" key="1">
    <citation type="submission" date="2014-03" db="EMBL/GenBank/DDBJ databases">
        <title>Bradyrhizobium valentinum sp. nov., isolated from effective nodules of Lupinus mariae-josephae, a lupine endemic of basic-lime soils in Eastern Spain.</title>
        <authorList>
            <person name="Duran D."/>
            <person name="Rey L."/>
            <person name="Navarro A."/>
            <person name="Busquets A."/>
            <person name="Imperial J."/>
            <person name="Ruiz-Argueso T."/>
        </authorList>
    </citation>
    <scope>NUCLEOTIDE SEQUENCE [LARGE SCALE GENOMIC DNA]</scope>
    <source>
        <strain evidence="2 3">LmjM3</strain>
    </source>
</reference>
<dbReference type="PANTHER" id="PTHR43316:SF3">
    <property type="entry name" value="HALOACID DEHALOGENASE, TYPE II (AFU_ORTHOLOGUE AFUA_2G07750)-RELATED"/>
    <property type="match status" value="1"/>
</dbReference>
<dbReference type="Gene3D" id="3.40.50.1000">
    <property type="entry name" value="HAD superfamily/HAD-like"/>
    <property type="match status" value="1"/>
</dbReference>
<dbReference type="InterPro" id="IPR006328">
    <property type="entry name" value="2-HAD"/>
</dbReference>
<gene>
    <name evidence="2" type="ORF">CP49_19595</name>
</gene>
<dbReference type="NCBIfam" id="TIGR01428">
    <property type="entry name" value="HAD_type_II"/>
    <property type="match status" value="1"/>
</dbReference>
<organism evidence="2 3">
    <name type="scientific">Bradyrhizobium valentinum</name>
    <dbReference type="NCBI Taxonomy" id="1518501"/>
    <lineage>
        <taxon>Bacteria</taxon>
        <taxon>Pseudomonadati</taxon>
        <taxon>Pseudomonadota</taxon>
        <taxon>Alphaproteobacteria</taxon>
        <taxon>Hyphomicrobiales</taxon>
        <taxon>Nitrobacteraceae</taxon>
        <taxon>Bradyrhizobium</taxon>
    </lineage>
</organism>
<dbReference type="Pfam" id="PF00702">
    <property type="entry name" value="Hydrolase"/>
    <property type="match status" value="1"/>
</dbReference>
<comment type="caution">
    <text evidence="2">The sequence shown here is derived from an EMBL/GenBank/DDBJ whole genome shotgun (WGS) entry which is preliminary data.</text>
</comment>
<dbReference type="Gene3D" id="1.10.150.750">
    <property type="match status" value="1"/>
</dbReference>
<dbReference type="SUPFAM" id="SSF56784">
    <property type="entry name" value="HAD-like"/>
    <property type="match status" value="1"/>
</dbReference>
<sequence>MSDVSAVKALVFDVFGTVVDWRTSLIKDFTKWSETSGIEADWTALVDGWRGVYMASMDEVRKHPERGYQILDTLHRRSLEKLVAQFSIQGLSDADLHYLTLGWHRLHPWPDSVPGLVRLKKKYIISPLSNGNVALLTNMAKFAGLPWDLIMSAELFEHYKPDPETYLGAAKLLCLPPEQVMMVAAHNNDLKAAQQNGLKTAFVARPTEYGPHQKYDFEAKGDWDIVAKDFGEIADRLGC</sequence>
<keyword evidence="3" id="KW-1185">Reference proteome</keyword>
<keyword evidence="1" id="KW-0378">Hydrolase</keyword>
<dbReference type="InterPro" id="IPR006439">
    <property type="entry name" value="HAD-SF_hydro_IA"/>
</dbReference>
<dbReference type="GO" id="GO:0019120">
    <property type="term" value="F:hydrolase activity, acting on acid halide bonds, in C-halide compounds"/>
    <property type="evidence" value="ECO:0007669"/>
    <property type="project" value="InterPro"/>
</dbReference>
<dbReference type="CDD" id="cd02588">
    <property type="entry name" value="HAD_L2-DEX"/>
    <property type="match status" value="1"/>
</dbReference>
<dbReference type="NCBIfam" id="TIGR01493">
    <property type="entry name" value="HAD-SF-IA-v2"/>
    <property type="match status" value="1"/>
</dbReference>
<name>A0A0R3LLB8_9BRAD</name>
<evidence type="ECO:0000313" key="3">
    <source>
        <dbReference type="Proteomes" id="UP000051913"/>
    </source>
</evidence>
<dbReference type="RefSeq" id="WP_057850502.1">
    <property type="nucleotide sequence ID" value="NZ_LLXX01000076.1"/>
</dbReference>
<protein>
    <submittedName>
        <fullName evidence="2">Haloacid dehalogenase</fullName>
    </submittedName>
</protein>
<dbReference type="InterPro" id="IPR036412">
    <property type="entry name" value="HAD-like_sf"/>
</dbReference>
<dbReference type="STRING" id="1518501.CQ10_07075"/>
<evidence type="ECO:0000256" key="1">
    <source>
        <dbReference type="ARBA" id="ARBA00022801"/>
    </source>
</evidence>
<proteinExistence type="predicted"/>
<dbReference type="EMBL" id="LLXX01000076">
    <property type="protein sequence ID" value="KRR08561.1"/>
    <property type="molecule type" value="Genomic_DNA"/>
</dbReference>
<dbReference type="PANTHER" id="PTHR43316">
    <property type="entry name" value="HYDROLASE, HALOACID DELAHOGENASE-RELATED"/>
    <property type="match status" value="1"/>
</dbReference>
<dbReference type="InterPro" id="IPR051540">
    <property type="entry name" value="S-2-haloacid_dehalogenase"/>
</dbReference>
<dbReference type="AlphaFoldDB" id="A0A0R3LLB8"/>